<evidence type="ECO:0000256" key="1">
    <source>
        <dbReference type="SAM" id="MobiDB-lite"/>
    </source>
</evidence>
<accession>A0A9W8DL65</accession>
<sequence length="378" mass="41319">MTNLPNLCTLSTRVKRRMSLFGRPKPPVHSLTGTPSTTSAGDVPSPTTAVASPERSPVLPTRPLSADIALGALVAFTDDRTEVAARPLSPVSSASLFSRSSTSSQRGRRSKPKDKTTRRQRKFRRAFCDLDSAIIRSMYASFKCALDLDVFWKGVLYVTPHGIYFHGRRMNPFIRFNYALYHANLATENQHHSGHQCDSQAANTHGTDRSVASHQPPTHFPFNVPLPTKYPETVNIALSFSTVQSIHKESLMGILPNVIRIKSSNRSYIFTAFYTRDNAYDTLAAARDRYLHPDSPATVSPQPTSVQTSPALSAASSSVAATTPAVHGLTAHMLTPSASPPLESRRSLSATPRCKPQLATRDSHQSHRHSIAPLTGLL</sequence>
<feature type="region of interest" description="Disordered" evidence="1">
    <location>
        <begin position="333"/>
        <end position="378"/>
    </location>
</feature>
<feature type="compositionally biased region" description="Basic residues" evidence="1">
    <location>
        <begin position="106"/>
        <end position="120"/>
    </location>
</feature>
<feature type="region of interest" description="Disordered" evidence="1">
    <location>
        <begin position="20"/>
        <end position="58"/>
    </location>
</feature>
<keyword evidence="3" id="KW-1185">Reference proteome</keyword>
<feature type="compositionally biased region" description="Low complexity" evidence="1">
    <location>
        <begin position="94"/>
        <end position="105"/>
    </location>
</feature>
<dbReference type="AlphaFoldDB" id="A0A9W8DL65"/>
<evidence type="ECO:0000313" key="3">
    <source>
        <dbReference type="Proteomes" id="UP001150569"/>
    </source>
</evidence>
<dbReference type="InterPro" id="IPR011993">
    <property type="entry name" value="PH-like_dom_sf"/>
</dbReference>
<feature type="region of interest" description="Disordered" evidence="1">
    <location>
        <begin position="94"/>
        <end position="120"/>
    </location>
</feature>
<dbReference type="Proteomes" id="UP001150569">
    <property type="component" value="Unassembled WGS sequence"/>
</dbReference>
<comment type="caution">
    <text evidence="2">The sequence shown here is derived from an EMBL/GenBank/DDBJ whole genome shotgun (WGS) entry which is preliminary data.</text>
</comment>
<dbReference type="EMBL" id="JANBPT010001529">
    <property type="protein sequence ID" value="KAJ1906936.1"/>
    <property type="molecule type" value="Genomic_DNA"/>
</dbReference>
<feature type="compositionally biased region" description="Polar residues" evidence="1">
    <location>
        <begin position="31"/>
        <end position="50"/>
    </location>
</feature>
<proteinExistence type="predicted"/>
<feature type="compositionally biased region" description="Polar residues" evidence="1">
    <location>
        <begin position="196"/>
        <end position="214"/>
    </location>
</feature>
<organism evidence="2 3">
    <name type="scientific">Tieghemiomyces parasiticus</name>
    <dbReference type="NCBI Taxonomy" id="78921"/>
    <lineage>
        <taxon>Eukaryota</taxon>
        <taxon>Fungi</taxon>
        <taxon>Fungi incertae sedis</taxon>
        <taxon>Zoopagomycota</taxon>
        <taxon>Kickxellomycotina</taxon>
        <taxon>Dimargaritomycetes</taxon>
        <taxon>Dimargaritales</taxon>
        <taxon>Dimargaritaceae</taxon>
        <taxon>Tieghemiomyces</taxon>
    </lineage>
</organism>
<dbReference type="Gene3D" id="2.30.29.30">
    <property type="entry name" value="Pleckstrin-homology domain (PH domain)/Phosphotyrosine-binding domain (PTB)"/>
    <property type="match status" value="1"/>
</dbReference>
<protein>
    <recommendedName>
        <fullName evidence="4">GRAM domain-containing protein</fullName>
    </recommendedName>
</protein>
<evidence type="ECO:0000313" key="2">
    <source>
        <dbReference type="EMBL" id="KAJ1906936.1"/>
    </source>
</evidence>
<dbReference type="OrthoDB" id="5599320at2759"/>
<name>A0A9W8DL65_9FUNG</name>
<evidence type="ECO:0008006" key="4">
    <source>
        <dbReference type="Google" id="ProtNLM"/>
    </source>
</evidence>
<gene>
    <name evidence="2" type="ORF">IWQ60_011969</name>
</gene>
<feature type="region of interest" description="Disordered" evidence="1">
    <location>
        <begin position="191"/>
        <end position="214"/>
    </location>
</feature>
<reference evidence="2" key="1">
    <citation type="submission" date="2022-07" db="EMBL/GenBank/DDBJ databases">
        <title>Phylogenomic reconstructions and comparative analyses of Kickxellomycotina fungi.</title>
        <authorList>
            <person name="Reynolds N.K."/>
            <person name="Stajich J.E."/>
            <person name="Barry K."/>
            <person name="Grigoriev I.V."/>
            <person name="Crous P."/>
            <person name="Smith M.E."/>
        </authorList>
    </citation>
    <scope>NUCLEOTIDE SEQUENCE</scope>
    <source>
        <strain evidence="2">RSA 861</strain>
    </source>
</reference>